<dbReference type="RefSeq" id="WP_219529788.1">
    <property type="nucleotide sequence ID" value="NZ_JAHKRM010000007.1"/>
</dbReference>
<sequence length="568" mass="62499">MTVDRGSEIADVLRTMAGKIAAGAPVAWRRAELRGFATGSDGSGHRGLRFEPDGADADEIDLHPELCALYTLTGATGDHLTIELTVEARGRFEAVISESLDRMDHEERGFLYVLDPKMLPVEPAEFQQGRSDRRPAGDPKEAVALLGAYLRERERVLGGPSGDKYAPPPALPEARRAWLEAQLRVRYGVTLPDDLRALYELVDGDGGEGLLDRHPWLGLEQLESQSRPENRWWAGGRSWRHHLVQPLITEVGPPLAMRRASDHPCWIPFATTTGGDFLAVDMAPGPAGRPGQVIRMGLHHDGGPVYVSDSVTSLLRRHVAALEAGAYSTEHGELWIELGDMAKPNRYAYEESLSLTVAGPDAASIRGWHPRIQRLSVVNAPWVDFGAVRGAPVLWEVSVDNCPGADLTPLRDTPVELLDLAMDGIDLAPLEGHAALRSLTLRTERPVDLAPLLSCPRLYALDLSRAAVRDLGVLGELKGLLYLNLRRGQWQELWKRAGHPAGLAAAGLAAEPRREKAWWWSADRAYHAPEPSLKTAVRWAADLPGGAENVRVFTGRFPRRRRFPGHRR</sequence>
<accession>A0ABW4GL09</accession>
<proteinExistence type="predicted"/>
<gene>
    <name evidence="2" type="ORF">ACFSJ0_40710</name>
</gene>
<dbReference type="PANTHER" id="PTHR47432">
    <property type="entry name" value="CELL WALL ASSEMBLY REGULATOR SMI1"/>
    <property type="match status" value="1"/>
</dbReference>
<dbReference type="Proteomes" id="UP001597097">
    <property type="component" value="Unassembled WGS sequence"/>
</dbReference>
<name>A0ABW4GL09_9ACTN</name>
<protein>
    <submittedName>
        <fullName evidence="2">SMI1/KNR4 family protein</fullName>
    </submittedName>
</protein>
<dbReference type="EMBL" id="JBHUCM010000038">
    <property type="protein sequence ID" value="MFD1543422.1"/>
    <property type="molecule type" value="Genomic_DNA"/>
</dbReference>
<evidence type="ECO:0000259" key="1">
    <source>
        <dbReference type="Pfam" id="PF09346"/>
    </source>
</evidence>
<evidence type="ECO:0000313" key="3">
    <source>
        <dbReference type="Proteomes" id="UP001597097"/>
    </source>
</evidence>
<feature type="domain" description="Knr4/Smi1-like" evidence="1">
    <location>
        <begin position="186"/>
        <end position="316"/>
    </location>
</feature>
<comment type="caution">
    <text evidence="2">The sequence shown here is derived from an EMBL/GenBank/DDBJ whole genome shotgun (WGS) entry which is preliminary data.</text>
</comment>
<reference evidence="3" key="1">
    <citation type="journal article" date="2019" name="Int. J. Syst. Evol. Microbiol.">
        <title>The Global Catalogue of Microorganisms (GCM) 10K type strain sequencing project: providing services to taxonomists for standard genome sequencing and annotation.</title>
        <authorList>
            <consortium name="The Broad Institute Genomics Platform"/>
            <consortium name="The Broad Institute Genome Sequencing Center for Infectious Disease"/>
            <person name="Wu L."/>
            <person name="Ma J."/>
        </authorList>
    </citation>
    <scope>NUCLEOTIDE SEQUENCE [LARGE SCALE GENOMIC DNA]</scope>
    <source>
        <strain evidence="3">CGMCC 1.15399</strain>
    </source>
</reference>
<dbReference type="PANTHER" id="PTHR47432:SF1">
    <property type="entry name" value="CELL WALL ASSEMBLY REGULATOR SMI1"/>
    <property type="match status" value="1"/>
</dbReference>
<organism evidence="2 3">
    <name type="scientific">Nonomuraea guangzhouensis</name>
    <dbReference type="NCBI Taxonomy" id="1291555"/>
    <lineage>
        <taxon>Bacteria</taxon>
        <taxon>Bacillati</taxon>
        <taxon>Actinomycetota</taxon>
        <taxon>Actinomycetes</taxon>
        <taxon>Streptosporangiales</taxon>
        <taxon>Streptosporangiaceae</taxon>
        <taxon>Nonomuraea</taxon>
    </lineage>
</organism>
<dbReference type="InterPro" id="IPR018958">
    <property type="entry name" value="Knr4/Smi1-like_dom"/>
</dbReference>
<evidence type="ECO:0000313" key="2">
    <source>
        <dbReference type="EMBL" id="MFD1543422.1"/>
    </source>
</evidence>
<keyword evidence="3" id="KW-1185">Reference proteome</keyword>
<dbReference type="Pfam" id="PF09346">
    <property type="entry name" value="SMI1_KNR4"/>
    <property type="match status" value="1"/>
</dbReference>
<dbReference type="InterPro" id="IPR051873">
    <property type="entry name" value="KNR4/SMI1_regulator"/>
</dbReference>